<accession>W0FI64</accession>
<evidence type="ECO:0000256" key="4">
    <source>
        <dbReference type="ARBA" id="ARBA00023172"/>
    </source>
</evidence>
<dbReference type="InterPro" id="IPR010998">
    <property type="entry name" value="Integrase_recombinase_N"/>
</dbReference>
<keyword evidence="4" id="KW-0233">DNA recombination</keyword>
<sequence length="465" mass="52677">MASIVKRRGRFCVVYLYTDAHGNRKQKWETYKTQAEAKARQKEIEYKTQIGTFVIPQCNTMNDLLREYVALYGKNTWAISTYSSNVGLIKNYIEPFIGNMKLKDITPRVLEKYYQQLLRTKPVNNPITGKANKDFVGTSTVRDIHKLLRNCFGQAEKWELIEKNPALHAIVPKHKKQERAIWTAETLLHATEVCEDTRLKLCINLAFACSLRIGELLGLTWDCVDVSEEAINTGYASISIKKELQRVTKDALTALESKDVFFTFPTKSSRTKTLMVLKAPKTDGSNRKVFLPKSVAQMLIDWKKEQDFTKEALGSEYQDYNLVICGVTGFPVEPSTISEEFKKLIRENDLPEVVFHSLRHSSITYKLKLNGGDIKAVQGDSGHSQTSMVTDVYSHILDDDRRQNAQLFEDAFYGGKGIEKKPEEESQPEESQTADLASLTKLLSNPETADLLKQLMSAIGKPNGQ</sequence>
<dbReference type="SUPFAM" id="SSF56349">
    <property type="entry name" value="DNA breaking-rejoining enzymes"/>
    <property type="match status" value="1"/>
</dbReference>
<proteinExistence type="inferred from homology"/>
<name>W0FI64_9BACT</name>
<dbReference type="PANTHER" id="PTHR30349">
    <property type="entry name" value="PHAGE INTEGRASE-RELATED"/>
    <property type="match status" value="1"/>
</dbReference>
<evidence type="ECO:0000256" key="3">
    <source>
        <dbReference type="ARBA" id="ARBA00023125"/>
    </source>
</evidence>
<dbReference type="InterPro" id="IPR002104">
    <property type="entry name" value="Integrase_catalytic"/>
</dbReference>
<dbReference type="Gene3D" id="1.10.443.10">
    <property type="entry name" value="Intergrase catalytic core"/>
    <property type="match status" value="1"/>
</dbReference>
<evidence type="ECO:0000256" key="2">
    <source>
        <dbReference type="ARBA" id="ARBA00022908"/>
    </source>
</evidence>
<dbReference type="PROSITE" id="PS51900">
    <property type="entry name" value="CB"/>
    <property type="match status" value="1"/>
</dbReference>
<dbReference type="PANTHER" id="PTHR30349:SF64">
    <property type="entry name" value="PROPHAGE INTEGRASE INTD-RELATED"/>
    <property type="match status" value="1"/>
</dbReference>
<dbReference type="Pfam" id="PF14659">
    <property type="entry name" value="Phage_int_SAM_3"/>
    <property type="match status" value="1"/>
</dbReference>
<evidence type="ECO:0000259" key="6">
    <source>
        <dbReference type="PROSITE" id="PS51898"/>
    </source>
</evidence>
<evidence type="ECO:0000313" key="8">
    <source>
        <dbReference type="EMBL" id="AHF24471.1"/>
    </source>
</evidence>
<dbReference type="GO" id="GO:0003677">
    <property type="term" value="F:DNA binding"/>
    <property type="evidence" value="ECO:0007669"/>
    <property type="project" value="UniProtKB-UniRule"/>
</dbReference>
<keyword evidence="2" id="KW-0229">DNA integration</keyword>
<evidence type="ECO:0000259" key="7">
    <source>
        <dbReference type="PROSITE" id="PS51900"/>
    </source>
</evidence>
<dbReference type="Pfam" id="PF00589">
    <property type="entry name" value="Phage_integrase"/>
    <property type="match status" value="2"/>
</dbReference>
<organism evidence="8">
    <name type="scientific">uncultured bacterium Contig26</name>
    <dbReference type="NCBI Taxonomy" id="1393545"/>
    <lineage>
        <taxon>Bacteria</taxon>
        <taxon>environmental samples</taxon>
    </lineage>
</organism>
<dbReference type="Gene3D" id="1.10.150.130">
    <property type="match status" value="1"/>
</dbReference>
<dbReference type="GO" id="GO:0006310">
    <property type="term" value="P:DNA recombination"/>
    <property type="evidence" value="ECO:0007669"/>
    <property type="project" value="UniProtKB-KW"/>
</dbReference>
<evidence type="ECO:0000256" key="5">
    <source>
        <dbReference type="PROSITE-ProRule" id="PRU01248"/>
    </source>
</evidence>
<dbReference type="InterPro" id="IPR011010">
    <property type="entry name" value="DNA_brk_join_enz"/>
</dbReference>
<keyword evidence="3 5" id="KW-0238">DNA-binding</keyword>
<dbReference type="InterPro" id="IPR044068">
    <property type="entry name" value="CB"/>
</dbReference>
<dbReference type="InterPro" id="IPR013762">
    <property type="entry name" value="Integrase-like_cat_sf"/>
</dbReference>
<dbReference type="CDD" id="cd01189">
    <property type="entry name" value="INT_ICEBs1_C_like"/>
    <property type="match status" value="1"/>
</dbReference>
<dbReference type="PROSITE" id="PS51898">
    <property type="entry name" value="TYR_RECOMBINASE"/>
    <property type="match status" value="1"/>
</dbReference>
<feature type="domain" description="Core-binding (CB)" evidence="7">
    <location>
        <begin position="59"/>
        <end position="156"/>
    </location>
</feature>
<dbReference type="EMBL" id="KC246795">
    <property type="protein sequence ID" value="AHF24471.1"/>
    <property type="molecule type" value="Genomic_DNA"/>
</dbReference>
<comment type="similarity">
    <text evidence="1">Belongs to the 'phage' integrase family.</text>
</comment>
<reference evidence="8" key="1">
    <citation type="journal article" date="2013" name="PLoS ONE">
        <title>Metagenomic insights into the carbohydrate-active enzymes carried by the microorganisms adhering to solid digesta in the rumen of cows.</title>
        <authorList>
            <person name="Wang L."/>
            <person name="Hatem A."/>
            <person name="Catalyurek U.V."/>
            <person name="Morrison M."/>
            <person name="Yu Z."/>
        </authorList>
    </citation>
    <scope>NUCLEOTIDE SEQUENCE</scope>
</reference>
<dbReference type="AlphaFoldDB" id="W0FI64"/>
<dbReference type="InterPro" id="IPR050090">
    <property type="entry name" value="Tyrosine_recombinase_XerCD"/>
</dbReference>
<dbReference type="InterPro" id="IPR004107">
    <property type="entry name" value="Integrase_SAM-like_N"/>
</dbReference>
<evidence type="ECO:0000256" key="1">
    <source>
        <dbReference type="ARBA" id="ARBA00008857"/>
    </source>
</evidence>
<feature type="domain" description="Tyr recombinase" evidence="6">
    <location>
        <begin position="177"/>
        <end position="407"/>
    </location>
</feature>
<dbReference type="GO" id="GO:0015074">
    <property type="term" value="P:DNA integration"/>
    <property type="evidence" value="ECO:0007669"/>
    <property type="project" value="UniProtKB-KW"/>
</dbReference>
<protein>
    <submittedName>
        <fullName evidence="8">Phage integrase family</fullName>
    </submittedName>
</protein>